<evidence type="ECO:0000313" key="3">
    <source>
        <dbReference type="EMBL" id="TMP27281.1"/>
    </source>
</evidence>
<dbReference type="RefSeq" id="WP_138549677.1">
    <property type="nucleotide sequence ID" value="NZ_PNCH01000003.1"/>
</dbReference>
<evidence type="ECO:0000259" key="2">
    <source>
        <dbReference type="Pfam" id="PF01627"/>
    </source>
</evidence>
<dbReference type="InterPro" id="IPR008207">
    <property type="entry name" value="Sig_transdc_His_kin_Hpt_dom"/>
</dbReference>
<feature type="domain" description="HPt" evidence="2">
    <location>
        <begin position="33"/>
        <end position="110"/>
    </location>
</feature>
<accession>A0A5S3WJ16</accession>
<dbReference type="GO" id="GO:0004672">
    <property type="term" value="F:protein kinase activity"/>
    <property type="evidence" value="ECO:0007669"/>
    <property type="project" value="UniProtKB-ARBA"/>
</dbReference>
<dbReference type="Gene3D" id="1.20.120.160">
    <property type="entry name" value="HPT domain"/>
    <property type="match status" value="1"/>
</dbReference>
<dbReference type="Pfam" id="PF01627">
    <property type="entry name" value="Hpt"/>
    <property type="match status" value="1"/>
</dbReference>
<keyword evidence="1" id="KW-0902">Two-component regulatory system</keyword>
<dbReference type="SUPFAM" id="SSF47226">
    <property type="entry name" value="Histidine-containing phosphotransfer domain, HPT domain"/>
    <property type="match status" value="1"/>
</dbReference>
<evidence type="ECO:0000313" key="4">
    <source>
        <dbReference type="Proteomes" id="UP000310249"/>
    </source>
</evidence>
<gene>
    <name evidence="3" type="ORF">CWB99_14880</name>
</gene>
<dbReference type="GO" id="GO:0000160">
    <property type="term" value="P:phosphorelay signal transduction system"/>
    <property type="evidence" value="ECO:0007669"/>
    <property type="project" value="UniProtKB-KW"/>
</dbReference>
<protein>
    <submittedName>
        <fullName evidence="3">Hpt domain-containing protein</fullName>
    </submittedName>
</protein>
<evidence type="ECO:0000256" key="1">
    <source>
        <dbReference type="ARBA" id="ARBA00023012"/>
    </source>
</evidence>
<dbReference type="Proteomes" id="UP000310249">
    <property type="component" value="Unassembled WGS sequence"/>
</dbReference>
<dbReference type="InterPro" id="IPR036641">
    <property type="entry name" value="HPT_dom_sf"/>
</dbReference>
<dbReference type="AlphaFoldDB" id="A0A5S3WJ16"/>
<reference evidence="4" key="2">
    <citation type="submission" date="2019-06" db="EMBL/GenBank/DDBJ databases">
        <title>Co-occurence of chitin degradation, pigmentation and bioactivity in marine Pseudoalteromonas.</title>
        <authorList>
            <person name="Sonnenschein E.C."/>
            <person name="Bech P.K."/>
        </authorList>
    </citation>
    <scope>NUCLEOTIDE SEQUENCE [LARGE SCALE GENOMIC DNA]</scope>
    <source>
        <strain evidence="4">S2676</strain>
    </source>
</reference>
<organism evidence="3 4">
    <name type="scientific">Pseudoalteromonas rubra</name>
    <dbReference type="NCBI Taxonomy" id="43658"/>
    <lineage>
        <taxon>Bacteria</taxon>
        <taxon>Pseudomonadati</taxon>
        <taxon>Pseudomonadota</taxon>
        <taxon>Gammaproteobacteria</taxon>
        <taxon>Alteromonadales</taxon>
        <taxon>Pseudoalteromonadaceae</taxon>
        <taxon>Pseudoalteromonas</taxon>
    </lineage>
</organism>
<reference evidence="3 4" key="1">
    <citation type="submission" date="2018-01" db="EMBL/GenBank/DDBJ databases">
        <authorList>
            <person name="Paulsen S."/>
            <person name="Gram L.K."/>
        </authorList>
    </citation>
    <scope>NUCLEOTIDE SEQUENCE [LARGE SCALE GENOMIC DNA]</scope>
    <source>
        <strain evidence="3 4">S2676</strain>
    </source>
</reference>
<proteinExistence type="predicted"/>
<sequence length="117" mass="12930">MASDHSQLARLNAQTLVDLIGEDMDTIARFQRDFVTQAESSCKLFLSAYSNAAYAELKEHAHFLKTSARAIGAERCSEYLAELEDAALSGDRRDCRSVLINIAQEIKALNALINHGE</sequence>
<dbReference type="EMBL" id="PNCI01000035">
    <property type="protein sequence ID" value="TMP27281.1"/>
    <property type="molecule type" value="Genomic_DNA"/>
</dbReference>
<comment type="caution">
    <text evidence="3">The sequence shown here is derived from an EMBL/GenBank/DDBJ whole genome shotgun (WGS) entry which is preliminary data.</text>
</comment>
<dbReference type="OrthoDB" id="6307719at2"/>
<name>A0A5S3WJ16_9GAMM</name>